<accession>A0A6L9SRE4</accession>
<evidence type="ECO:0000259" key="1">
    <source>
        <dbReference type="Pfam" id="PF04471"/>
    </source>
</evidence>
<dbReference type="GO" id="GO:0004519">
    <property type="term" value="F:endonuclease activity"/>
    <property type="evidence" value="ECO:0007669"/>
    <property type="project" value="InterPro"/>
</dbReference>
<reference evidence="2 3" key="1">
    <citation type="submission" date="2019-10" db="EMBL/GenBank/DDBJ databases">
        <title>Bifidobacterium from non-human primates.</title>
        <authorList>
            <person name="Modesto M."/>
        </authorList>
    </citation>
    <scope>NUCLEOTIDE SEQUENCE [LARGE SCALE GENOMIC DNA]</scope>
    <source>
        <strain evidence="2 3">SMA15</strain>
    </source>
</reference>
<dbReference type="Proteomes" id="UP000483293">
    <property type="component" value="Unassembled WGS sequence"/>
</dbReference>
<dbReference type="AlphaFoldDB" id="A0A6L9SRE4"/>
<organism evidence="2 3">
    <name type="scientific">Bifidobacterium platyrrhinorum</name>
    <dbReference type="NCBI Taxonomy" id="2661628"/>
    <lineage>
        <taxon>Bacteria</taxon>
        <taxon>Bacillati</taxon>
        <taxon>Actinomycetota</taxon>
        <taxon>Actinomycetes</taxon>
        <taxon>Bifidobacteriales</taxon>
        <taxon>Bifidobacteriaceae</taxon>
        <taxon>Bifidobacterium</taxon>
    </lineage>
</organism>
<dbReference type="GO" id="GO:0003677">
    <property type="term" value="F:DNA binding"/>
    <property type="evidence" value="ECO:0007669"/>
    <property type="project" value="InterPro"/>
</dbReference>
<sequence length="309" mass="34848">MTQALRPEVIIALKETLLSAFWYKNDLKHFLMNCGISSKLIAQLDWDDPKRVILGQLIDGMAQKQAIFGDDLRRLAISTAGLSDPTWLKKVKDTGEQKYAEGVRQLDSFRNLLKPLIQQDEQRRIAEENKRRYAERLIGKANMDASLKALNADFQKITKKTAQEKGYALEQFLPKLFDAFDIESRGSYKIDGEQIDGAFVLNNTNFLLEAKWHSGKIDKPDVTVFAEKVGSKLDNTLGLLISMNGFTDRAIHNSGARRPNVLLMDGPDIAAVLERRIDLPALIEGKRSHASQTGEIMISAWQLPPTFNY</sequence>
<keyword evidence="3" id="KW-1185">Reference proteome</keyword>
<evidence type="ECO:0000313" key="2">
    <source>
        <dbReference type="EMBL" id="NEG54745.1"/>
    </source>
</evidence>
<gene>
    <name evidence="2" type="ORF">GFD21_02925</name>
</gene>
<comment type="caution">
    <text evidence="2">The sequence shown here is derived from an EMBL/GenBank/DDBJ whole genome shotgun (WGS) entry which is preliminary data.</text>
</comment>
<dbReference type="GO" id="GO:0009307">
    <property type="term" value="P:DNA restriction-modification system"/>
    <property type="evidence" value="ECO:0007669"/>
    <property type="project" value="InterPro"/>
</dbReference>
<dbReference type="InterPro" id="IPR011335">
    <property type="entry name" value="Restrct_endonuc-II-like"/>
</dbReference>
<dbReference type="EMBL" id="WHZV01000001">
    <property type="protein sequence ID" value="NEG54745.1"/>
    <property type="molecule type" value="Genomic_DNA"/>
</dbReference>
<dbReference type="InterPro" id="IPR007560">
    <property type="entry name" value="Restrct_endonuc_IV_Mrr"/>
</dbReference>
<dbReference type="SUPFAM" id="SSF52980">
    <property type="entry name" value="Restriction endonuclease-like"/>
    <property type="match status" value="1"/>
</dbReference>
<protein>
    <recommendedName>
        <fullName evidence="1">Restriction endonuclease type IV Mrr domain-containing protein</fullName>
    </recommendedName>
</protein>
<evidence type="ECO:0000313" key="3">
    <source>
        <dbReference type="Proteomes" id="UP000483293"/>
    </source>
</evidence>
<name>A0A6L9SRE4_9BIFI</name>
<dbReference type="Pfam" id="PF04471">
    <property type="entry name" value="Mrr_cat"/>
    <property type="match status" value="1"/>
</dbReference>
<proteinExistence type="predicted"/>
<feature type="domain" description="Restriction endonuclease type IV Mrr" evidence="1">
    <location>
        <begin position="165"/>
        <end position="272"/>
    </location>
</feature>
<dbReference type="RefSeq" id="WP_163196413.1">
    <property type="nucleotide sequence ID" value="NZ_WHZV01000001.1"/>
</dbReference>